<evidence type="ECO:0000256" key="7">
    <source>
        <dbReference type="ARBA" id="ARBA00022989"/>
    </source>
</evidence>
<organism evidence="12 13">
    <name type="scientific">Actinopolymorpha singaporensis</name>
    <dbReference type="NCBI Taxonomy" id="117157"/>
    <lineage>
        <taxon>Bacteria</taxon>
        <taxon>Bacillati</taxon>
        <taxon>Actinomycetota</taxon>
        <taxon>Actinomycetes</taxon>
        <taxon>Propionibacteriales</taxon>
        <taxon>Actinopolymorphaceae</taxon>
        <taxon>Actinopolymorpha</taxon>
    </lineage>
</organism>
<evidence type="ECO:0000313" key="12">
    <source>
        <dbReference type="EMBL" id="SDS27027.1"/>
    </source>
</evidence>
<evidence type="ECO:0000256" key="10">
    <source>
        <dbReference type="SAM" id="MobiDB-lite"/>
    </source>
</evidence>
<dbReference type="PANTHER" id="PTHR30614">
    <property type="entry name" value="MEMBRANE COMPONENT OF AMINO ACID ABC TRANSPORTER"/>
    <property type="match status" value="1"/>
</dbReference>
<dbReference type="GO" id="GO:0006865">
    <property type="term" value="P:amino acid transport"/>
    <property type="evidence" value="ECO:0007669"/>
    <property type="project" value="UniProtKB-KW"/>
</dbReference>
<feature type="compositionally biased region" description="Low complexity" evidence="10">
    <location>
        <begin position="7"/>
        <end position="16"/>
    </location>
</feature>
<accession>A0A1H1QUF6</accession>
<reference evidence="12 13" key="1">
    <citation type="submission" date="2016-10" db="EMBL/GenBank/DDBJ databases">
        <authorList>
            <person name="de Groot N.N."/>
        </authorList>
    </citation>
    <scope>NUCLEOTIDE SEQUENCE [LARGE SCALE GENOMIC DNA]</scope>
    <source>
        <strain evidence="12 13">DSM 22024</strain>
    </source>
</reference>
<dbReference type="Pfam" id="PF00528">
    <property type="entry name" value="BPD_transp_1"/>
    <property type="match status" value="1"/>
</dbReference>
<keyword evidence="8 9" id="KW-0472">Membrane</keyword>
<feature type="domain" description="ABC transmembrane type-1" evidence="11">
    <location>
        <begin position="95"/>
        <end position="287"/>
    </location>
</feature>
<evidence type="ECO:0000256" key="5">
    <source>
        <dbReference type="ARBA" id="ARBA00022692"/>
    </source>
</evidence>
<evidence type="ECO:0000259" key="11">
    <source>
        <dbReference type="PROSITE" id="PS50928"/>
    </source>
</evidence>
<keyword evidence="13" id="KW-1185">Reference proteome</keyword>
<dbReference type="SUPFAM" id="SSF161098">
    <property type="entry name" value="MetI-like"/>
    <property type="match status" value="1"/>
</dbReference>
<evidence type="ECO:0000256" key="8">
    <source>
        <dbReference type="ARBA" id="ARBA00023136"/>
    </source>
</evidence>
<dbReference type="EMBL" id="LT629732">
    <property type="protein sequence ID" value="SDS27027.1"/>
    <property type="molecule type" value="Genomic_DNA"/>
</dbReference>
<evidence type="ECO:0000256" key="1">
    <source>
        <dbReference type="ARBA" id="ARBA00004651"/>
    </source>
</evidence>
<feature type="transmembrane region" description="Helical" evidence="9">
    <location>
        <begin position="47"/>
        <end position="65"/>
    </location>
</feature>
<evidence type="ECO:0000256" key="3">
    <source>
        <dbReference type="ARBA" id="ARBA00022448"/>
    </source>
</evidence>
<proteinExistence type="inferred from homology"/>
<dbReference type="InterPro" id="IPR010065">
    <property type="entry name" value="AA_ABC_transptr_permease_3TM"/>
</dbReference>
<keyword evidence="5 9" id="KW-0812">Transmembrane</keyword>
<keyword evidence="6" id="KW-0029">Amino-acid transport</keyword>
<comment type="similarity">
    <text evidence="2">Belongs to the binding-protein-dependent transport system permease family. HisMQ subfamily.</text>
</comment>
<keyword evidence="7 9" id="KW-1133">Transmembrane helix</keyword>
<feature type="transmembrane region" description="Helical" evidence="9">
    <location>
        <begin position="139"/>
        <end position="160"/>
    </location>
</feature>
<dbReference type="AlphaFoldDB" id="A0A1H1QUF6"/>
<feature type="transmembrane region" description="Helical" evidence="9">
    <location>
        <begin position="166"/>
        <end position="185"/>
    </location>
</feature>
<evidence type="ECO:0000313" key="13">
    <source>
        <dbReference type="Proteomes" id="UP000198983"/>
    </source>
</evidence>
<dbReference type="InterPro" id="IPR035906">
    <property type="entry name" value="MetI-like_sf"/>
</dbReference>
<feature type="transmembrane region" description="Helical" evidence="9">
    <location>
        <begin position="99"/>
        <end position="119"/>
    </location>
</feature>
<sequence>MSSTTSPGRAPGAGPDPRGEAGLPGHRPSPLQVQRDRYRSRQTVRSVLVAAVSTAVVGLVLYVALTGAPGWERVRASFLDPQVARQALPHILSGLWLNLRLLLACAACSLLLGLLIAFLRTLRGPVAFPIRALSTGYTYAFRGVPLIIVIYVMALGVPGLRLRGTPGVIVLGAAAIILTYSAYLAEVFRAGIESVHPSQRAAARSLGLSYRQTMRYVVLPQAVRRVSPPLLNDLVAMQKDVGLISLAGPIDAVRAAEISVGTTYNFTPYVVAGALFVALAVPLVAVTDAVTVRAARRQSAEGSA</sequence>
<dbReference type="InterPro" id="IPR043429">
    <property type="entry name" value="ArtM/GltK/GlnP/TcyL/YhdX-like"/>
</dbReference>
<dbReference type="CDD" id="cd06261">
    <property type="entry name" value="TM_PBP2"/>
    <property type="match status" value="1"/>
</dbReference>
<dbReference type="Proteomes" id="UP000198983">
    <property type="component" value="Chromosome I"/>
</dbReference>
<protein>
    <submittedName>
        <fullName evidence="12">Amino acid ABC transporter membrane protein, PAAT family</fullName>
    </submittedName>
</protein>
<keyword evidence="3 9" id="KW-0813">Transport</keyword>
<dbReference type="GO" id="GO:0022857">
    <property type="term" value="F:transmembrane transporter activity"/>
    <property type="evidence" value="ECO:0007669"/>
    <property type="project" value="InterPro"/>
</dbReference>
<dbReference type="RefSeq" id="WP_092652854.1">
    <property type="nucleotide sequence ID" value="NZ_LT629732.1"/>
</dbReference>
<name>A0A1H1QUF6_9ACTN</name>
<evidence type="ECO:0000256" key="2">
    <source>
        <dbReference type="ARBA" id="ARBA00010072"/>
    </source>
</evidence>
<keyword evidence="4" id="KW-1003">Cell membrane</keyword>
<evidence type="ECO:0000256" key="4">
    <source>
        <dbReference type="ARBA" id="ARBA00022475"/>
    </source>
</evidence>
<dbReference type="OrthoDB" id="92598at2"/>
<evidence type="ECO:0000256" key="6">
    <source>
        <dbReference type="ARBA" id="ARBA00022970"/>
    </source>
</evidence>
<dbReference type="InterPro" id="IPR000515">
    <property type="entry name" value="MetI-like"/>
</dbReference>
<feature type="region of interest" description="Disordered" evidence="10">
    <location>
        <begin position="1"/>
        <end position="35"/>
    </location>
</feature>
<dbReference type="NCBIfam" id="TIGR01726">
    <property type="entry name" value="HEQRo_perm_3TM"/>
    <property type="match status" value="1"/>
</dbReference>
<dbReference type="PROSITE" id="PS50928">
    <property type="entry name" value="ABC_TM1"/>
    <property type="match status" value="1"/>
</dbReference>
<dbReference type="PANTHER" id="PTHR30614:SF20">
    <property type="entry name" value="GLUTAMINE TRANSPORT SYSTEM PERMEASE PROTEIN GLNP"/>
    <property type="match status" value="1"/>
</dbReference>
<dbReference type="GO" id="GO:0043190">
    <property type="term" value="C:ATP-binding cassette (ABC) transporter complex"/>
    <property type="evidence" value="ECO:0007669"/>
    <property type="project" value="InterPro"/>
</dbReference>
<evidence type="ECO:0000256" key="9">
    <source>
        <dbReference type="RuleBase" id="RU363032"/>
    </source>
</evidence>
<comment type="subcellular location">
    <subcellularLocation>
        <location evidence="1 9">Cell membrane</location>
        <topology evidence="1 9">Multi-pass membrane protein</topology>
    </subcellularLocation>
</comment>
<dbReference type="Gene3D" id="1.10.3720.10">
    <property type="entry name" value="MetI-like"/>
    <property type="match status" value="1"/>
</dbReference>
<dbReference type="STRING" id="117157.SAMN04489717_2152"/>
<gene>
    <name evidence="12" type="ORF">SAMN04489717_2152</name>
</gene>